<accession>A0ABU9UDB9</accession>
<evidence type="ECO:0000256" key="6">
    <source>
        <dbReference type="PIRNR" id="PIRNR002889"/>
    </source>
</evidence>
<evidence type="ECO:0000313" key="9">
    <source>
        <dbReference type="Proteomes" id="UP001466331"/>
    </source>
</evidence>
<comment type="caution">
    <text evidence="8">The sequence shown here is derived from an EMBL/GenBank/DDBJ whole genome shotgun (WGS) entry which is preliminary data.</text>
</comment>
<gene>
    <name evidence="8" type="primary">flgB</name>
    <name evidence="8" type="ORF">WKV44_08940</name>
</gene>
<evidence type="ECO:0000256" key="5">
    <source>
        <dbReference type="ARBA" id="ARBA00024934"/>
    </source>
</evidence>
<reference evidence="8 9" key="1">
    <citation type="submission" date="2024-03" db="EMBL/GenBank/DDBJ databases">
        <title>Ignisphaera cupida sp. nov., a hyperthermophilic hydrolytic archaeon from a hot spring of Kamchatka, and proposal of Ignisphaeraceae fam. nov.</title>
        <authorList>
            <person name="Podosokorskaya O.A."/>
            <person name="Elcheninov A.G."/>
            <person name="Maltseva A.I."/>
            <person name="Zayulina K.S."/>
            <person name="Novikov A."/>
            <person name="Merkel A.Y."/>
        </authorList>
    </citation>
    <scope>NUCLEOTIDE SEQUENCE [LARGE SCALE GENOMIC DNA]</scope>
    <source>
        <strain evidence="8 9">38H-sp</strain>
    </source>
</reference>
<evidence type="ECO:0000256" key="3">
    <source>
        <dbReference type="ARBA" id="ARBA00014376"/>
    </source>
</evidence>
<keyword evidence="8" id="KW-0966">Cell projection</keyword>
<proteinExistence type="inferred from homology"/>
<dbReference type="EMBL" id="JBCHKQ010000004">
    <property type="protein sequence ID" value="MEM5948667.1"/>
    <property type="molecule type" value="Genomic_DNA"/>
</dbReference>
<dbReference type="PIRSF" id="PIRSF002889">
    <property type="entry name" value="Rod_FlgB"/>
    <property type="match status" value="1"/>
</dbReference>
<dbReference type="NCBIfam" id="TIGR01396">
    <property type="entry name" value="FlgB"/>
    <property type="match status" value="1"/>
</dbReference>
<dbReference type="Proteomes" id="UP001466331">
    <property type="component" value="Unassembled WGS sequence"/>
</dbReference>
<evidence type="ECO:0000256" key="4">
    <source>
        <dbReference type="ARBA" id="ARBA00023143"/>
    </source>
</evidence>
<dbReference type="RefSeq" id="WP_420070118.1">
    <property type="nucleotide sequence ID" value="NZ_JBCHKQ010000004.1"/>
</dbReference>
<protein>
    <recommendedName>
        <fullName evidence="3 6">Flagellar basal body rod protein FlgB</fullName>
    </recommendedName>
</protein>
<keyword evidence="4 6" id="KW-0975">Bacterial flagellum</keyword>
<comment type="similarity">
    <text evidence="2 6">Belongs to the flagella basal body rod proteins family.</text>
</comment>
<keyword evidence="8" id="KW-0282">Flagellum</keyword>
<feature type="domain" description="Flagellar basal body rod protein N-terminal" evidence="7">
    <location>
        <begin position="27"/>
        <end position="41"/>
    </location>
</feature>
<comment type="subunit">
    <text evidence="6">The basal body constitutes a major portion of the flagellar organelle and consists of a number of rings mounted on a central rod.</text>
</comment>
<sequence>MFEASTFGRTIDILHREMDVNLLRRQIIANNIANADTPNFKRSELNFESSLKRALESEKTRKMPAFVTDKRHIPFNQPVDYRTVRPRKILDFWTTSKNNGNNVDLEQESMNLLNNELLYNMLVQSVNNQFSQVQMVLK</sequence>
<evidence type="ECO:0000256" key="2">
    <source>
        <dbReference type="ARBA" id="ARBA00009677"/>
    </source>
</evidence>
<dbReference type="InterPro" id="IPR001444">
    <property type="entry name" value="Flag_bb_rod_N"/>
</dbReference>
<evidence type="ECO:0000259" key="7">
    <source>
        <dbReference type="Pfam" id="PF00460"/>
    </source>
</evidence>
<organism evidence="8 9">
    <name type="scientific">Rarispira pelagica</name>
    <dbReference type="NCBI Taxonomy" id="3141764"/>
    <lineage>
        <taxon>Bacteria</taxon>
        <taxon>Pseudomonadati</taxon>
        <taxon>Spirochaetota</taxon>
        <taxon>Spirochaetia</taxon>
        <taxon>Winmispirales</taxon>
        <taxon>Winmispiraceae</taxon>
        <taxon>Rarispira</taxon>
    </lineage>
</organism>
<comment type="function">
    <text evidence="5 6">Structural component of flagellum, the bacterial motility apparatus. Part of the rod structure of flagellar basal body.</text>
</comment>
<comment type="subcellular location">
    <subcellularLocation>
        <location evidence="1 6">Bacterial flagellum basal body</location>
    </subcellularLocation>
</comment>
<evidence type="ECO:0000256" key="1">
    <source>
        <dbReference type="ARBA" id="ARBA00004117"/>
    </source>
</evidence>
<dbReference type="Pfam" id="PF00460">
    <property type="entry name" value="Flg_bb_rod"/>
    <property type="match status" value="1"/>
</dbReference>
<keyword evidence="9" id="KW-1185">Reference proteome</keyword>
<dbReference type="InterPro" id="IPR006300">
    <property type="entry name" value="FlgB"/>
</dbReference>
<evidence type="ECO:0000313" key="8">
    <source>
        <dbReference type="EMBL" id="MEM5948667.1"/>
    </source>
</evidence>
<keyword evidence="8" id="KW-0969">Cilium</keyword>
<name>A0ABU9UDB9_9SPIR</name>